<dbReference type="GO" id="GO:0071555">
    <property type="term" value="P:cell wall organization"/>
    <property type="evidence" value="ECO:0007669"/>
    <property type="project" value="UniProtKB-KW"/>
</dbReference>
<dbReference type="CDD" id="cd14817">
    <property type="entry name" value="D-Ala-D-Ala_dipeptidase_VanX"/>
    <property type="match status" value="1"/>
</dbReference>
<comment type="function">
    <text evidence="9 10">Catalyzes hydrolysis of the D-alanyl-D-alanine dipeptide.</text>
</comment>
<dbReference type="GO" id="GO:0160237">
    <property type="term" value="F:D-Ala-D-Ala dipeptidase activity"/>
    <property type="evidence" value="ECO:0007669"/>
    <property type="project" value="UniProtKB-EC"/>
</dbReference>
<evidence type="ECO:0000256" key="4">
    <source>
        <dbReference type="ARBA" id="ARBA00022801"/>
    </source>
</evidence>
<keyword evidence="8 10" id="KW-0961">Cell wall biogenesis/degradation</keyword>
<dbReference type="eggNOG" id="COG2173">
    <property type="taxonomic scope" value="Bacteria"/>
</dbReference>
<dbReference type="GO" id="GO:0006508">
    <property type="term" value="P:proteolysis"/>
    <property type="evidence" value="ECO:0007669"/>
    <property type="project" value="UniProtKB-KW"/>
</dbReference>
<dbReference type="AlphaFoldDB" id="A0A0B2JXY9"/>
<keyword evidence="7 9" id="KW-0482">Metalloprotease</keyword>
<dbReference type="HAMAP" id="MF_01924">
    <property type="entry name" value="A_A_dipeptidase"/>
    <property type="match status" value="1"/>
</dbReference>
<evidence type="ECO:0000256" key="9">
    <source>
        <dbReference type="HAMAP-Rule" id="MF_01924"/>
    </source>
</evidence>
<keyword evidence="6 9" id="KW-0224">Dipeptidase</keyword>
<comment type="similarity">
    <text evidence="9 10">Belongs to the peptidase M15D family.</text>
</comment>
<evidence type="ECO:0000256" key="8">
    <source>
        <dbReference type="ARBA" id="ARBA00023316"/>
    </source>
</evidence>
<dbReference type="PANTHER" id="PTHR43126">
    <property type="entry name" value="D-ALANYL-D-ALANINE DIPEPTIDASE"/>
    <property type="match status" value="1"/>
</dbReference>
<comment type="catalytic activity">
    <reaction evidence="1 9 10">
        <text>D-alanyl-D-alanine + H2O = 2 D-alanine</text>
        <dbReference type="Rhea" id="RHEA:20661"/>
        <dbReference type="ChEBI" id="CHEBI:15377"/>
        <dbReference type="ChEBI" id="CHEBI:57416"/>
        <dbReference type="ChEBI" id="CHEBI:57822"/>
        <dbReference type="EC" id="3.4.13.22"/>
    </reaction>
</comment>
<protein>
    <recommendedName>
        <fullName evidence="9 10">D-alanyl-D-alanine dipeptidase</fullName>
        <shortName evidence="9 10">D-Ala-D-Ala dipeptidase</shortName>
        <ecNumber evidence="9 10">3.4.13.22</ecNumber>
    </recommendedName>
</protein>
<dbReference type="PIRSF" id="PIRSF026671">
    <property type="entry name" value="AA_dipeptidase"/>
    <property type="match status" value="1"/>
</dbReference>
<feature type="binding site" evidence="9">
    <location>
        <position position="160"/>
    </location>
    <ligand>
        <name>Zn(2+)</name>
        <dbReference type="ChEBI" id="CHEBI:29105"/>
        <note>catalytic</note>
    </ligand>
</feature>
<feature type="binding site" evidence="9">
    <location>
        <position position="249"/>
    </location>
    <ligand>
        <name>Zn(2+)</name>
        <dbReference type="ChEBI" id="CHEBI:29105"/>
        <note>catalytic</note>
    </ligand>
</feature>
<comment type="cofactor">
    <cofactor evidence="9">
        <name>Zn(2+)</name>
        <dbReference type="ChEBI" id="CHEBI:29105"/>
    </cofactor>
    <text evidence="9">Binds 1 zinc ion per subunit.</text>
</comment>
<sequence length="271" mass="30878">MNKKLLGLVGGMLLASTVFMPVHSYAALADNTSVETTSRSVDVNDPTGFVVLSDVVPDIIQEVRYFSTYNFVGDRINGYTQPSILMSREAAEALKEVSDDVKKKGYRLKVYDAYRPQRAVDNFVAWAEDLGDKRMKDYFYPEVDKTRLFADGYIDAKSGHSRGSAIDLTLFDMNTGKEVDMGGTFDHFGLESHPTWCGDPNTGKYTGKFEGKSVPKNGKITEKQFKNRMILREAMMKHGFEPIDTEWWHFFLKNEPYPNTYFNFIIDDMKK</sequence>
<keyword evidence="3 9" id="KW-0479">Metal-binding</keyword>
<gene>
    <name evidence="12" type="ORF">NZ47_09820</name>
</gene>
<evidence type="ECO:0000313" key="13">
    <source>
        <dbReference type="Proteomes" id="UP000030993"/>
    </source>
</evidence>
<keyword evidence="5 9" id="KW-0862">Zinc</keyword>
<evidence type="ECO:0000256" key="2">
    <source>
        <dbReference type="ARBA" id="ARBA00022670"/>
    </source>
</evidence>
<evidence type="ECO:0000256" key="5">
    <source>
        <dbReference type="ARBA" id="ARBA00022833"/>
    </source>
</evidence>
<accession>A0A0B2JXY9</accession>
<dbReference type="SUPFAM" id="SSF55166">
    <property type="entry name" value="Hedgehog/DD-peptidase"/>
    <property type="match status" value="1"/>
</dbReference>
<dbReference type="Gene3D" id="3.30.1380.10">
    <property type="match status" value="1"/>
</dbReference>
<dbReference type="Pfam" id="PF01427">
    <property type="entry name" value="Peptidase_M15"/>
    <property type="match status" value="2"/>
</dbReference>
<dbReference type="RefSeq" id="WP_039209942.1">
    <property type="nucleotide sequence ID" value="NZ_JSCE01000186.1"/>
</dbReference>
<keyword evidence="11" id="KW-0732">Signal</keyword>
<name>A0A0B2JXY9_9FIRM</name>
<proteinExistence type="inferred from homology"/>
<evidence type="ECO:0000256" key="11">
    <source>
        <dbReference type="SAM" id="SignalP"/>
    </source>
</evidence>
<dbReference type="InterPro" id="IPR009045">
    <property type="entry name" value="Zn_M74/Hedgehog-like"/>
</dbReference>
<keyword evidence="4 9" id="KW-0378">Hydrolase</keyword>
<dbReference type="GO" id="GO:0008270">
    <property type="term" value="F:zinc ion binding"/>
    <property type="evidence" value="ECO:0007669"/>
    <property type="project" value="UniProtKB-UniRule"/>
</dbReference>
<dbReference type="GO" id="GO:0008237">
    <property type="term" value="F:metallopeptidase activity"/>
    <property type="evidence" value="ECO:0007669"/>
    <property type="project" value="UniProtKB-KW"/>
</dbReference>
<comment type="caution">
    <text evidence="12">The sequence shown here is derived from an EMBL/GenBank/DDBJ whole genome shotgun (WGS) entry which is preliminary data.</text>
</comment>
<evidence type="ECO:0000313" key="12">
    <source>
        <dbReference type="EMBL" id="KHM51578.1"/>
    </source>
</evidence>
<evidence type="ECO:0000256" key="6">
    <source>
        <dbReference type="ARBA" id="ARBA00022997"/>
    </source>
</evidence>
<reference evidence="12 13" key="1">
    <citation type="journal article" date="2013" name="PLoS ONE">
        <title>Identification and characterization of three novel lipases belonging to families II and V from Anaerovibrio lipolyticus 5ST.</title>
        <authorList>
            <person name="Prive F."/>
            <person name="Kaderbhai N.N."/>
            <person name="Girdwood S."/>
            <person name="Worgan H.J."/>
            <person name="Pinloche E."/>
            <person name="Scollan N.D."/>
            <person name="Huws S.A."/>
            <person name="Newbold C.J."/>
        </authorList>
    </citation>
    <scope>NUCLEOTIDE SEQUENCE [LARGE SCALE GENOMIC DNA]</scope>
    <source>
        <strain evidence="12 13">5S</strain>
    </source>
</reference>
<evidence type="ECO:0000256" key="1">
    <source>
        <dbReference type="ARBA" id="ARBA00001362"/>
    </source>
</evidence>
<keyword evidence="2 9" id="KW-0645">Protease</keyword>
<evidence type="ECO:0000256" key="3">
    <source>
        <dbReference type="ARBA" id="ARBA00022723"/>
    </source>
</evidence>
<feature type="signal peptide" evidence="11">
    <location>
        <begin position="1"/>
        <end position="20"/>
    </location>
</feature>
<feature type="chain" id="PRO_5039668596" description="D-alanyl-D-alanine dipeptidase" evidence="11">
    <location>
        <begin position="21"/>
        <end position="271"/>
    </location>
</feature>
<dbReference type="STRING" id="82374.NZ47_09820"/>
<keyword evidence="13" id="KW-1185">Reference proteome</keyword>
<evidence type="ECO:0000256" key="10">
    <source>
        <dbReference type="PIRNR" id="PIRNR026671"/>
    </source>
</evidence>
<organism evidence="12 13">
    <name type="scientific">Anaerovibrio lipolyticus</name>
    <dbReference type="NCBI Taxonomy" id="82374"/>
    <lineage>
        <taxon>Bacteria</taxon>
        <taxon>Bacillati</taxon>
        <taxon>Bacillota</taxon>
        <taxon>Negativicutes</taxon>
        <taxon>Selenomonadales</taxon>
        <taxon>Selenomonadaceae</taxon>
        <taxon>Anaerovibrio</taxon>
    </lineage>
</organism>
<dbReference type="EC" id="3.4.13.22" evidence="9 10"/>
<feature type="site" description="Transition state stabilizer" evidence="9">
    <location>
        <position position="115"/>
    </location>
</feature>
<dbReference type="Proteomes" id="UP000030993">
    <property type="component" value="Unassembled WGS sequence"/>
</dbReference>
<dbReference type="EMBL" id="JSCE01000186">
    <property type="protein sequence ID" value="KHM51578.1"/>
    <property type="molecule type" value="Genomic_DNA"/>
</dbReference>
<evidence type="ECO:0000256" key="7">
    <source>
        <dbReference type="ARBA" id="ARBA00023049"/>
    </source>
</evidence>
<dbReference type="PANTHER" id="PTHR43126:SF1">
    <property type="entry name" value="D-ALANYL-D-ALANINE DIPEPTIDASE"/>
    <property type="match status" value="1"/>
</dbReference>
<feature type="binding site" evidence="9">
    <location>
        <position position="167"/>
    </location>
    <ligand>
        <name>Zn(2+)</name>
        <dbReference type="ChEBI" id="CHEBI:29105"/>
        <note>catalytic</note>
    </ligand>
</feature>
<dbReference type="InterPro" id="IPR000755">
    <property type="entry name" value="A_A_dipeptidase"/>
</dbReference>
<feature type="active site" description="Proton donor/acceptor" evidence="9">
    <location>
        <position position="246"/>
    </location>
</feature>